<gene>
    <name evidence="2" type="ORF">CLH62_17585</name>
</gene>
<dbReference type="AlphaFoldDB" id="A0A2G1VDU6"/>
<reference evidence="2 3" key="1">
    <citation type="submission" date="2017-09" db="EMBL/GenBank/DDBJ databases">
        <title>The draft genome sequences of Marinobacter guineae M3B.</title>
        <authorList>
            <person name="Cao J."/>
        </authorList>
    </citation>
    <scope>NUCLEOTIDE SEQUENCE [LARGE SCALE GENOMIC DNA]</scope>
    <source>
        <strain evidence="2 3">M3B</strain>
    </source>
</reference>
<dbReference type="Proteomes" id="UP000229044">
    <property type="component" value="Unassembled WGS sequence"/>
</dbReference>
<feature type="region of interest" description="Disordered" evidence="1">
    <location>
        <begin position="28"/>
        <end position="78"/>
    </location>
</feature>
<sequence length="270" mass="29243">MIRSEAERQFYLGAAGIRVWYARHPLPGAAPSPEFEFPEETASAEAPQGISDPVFRPGEVSGKTVRPIPSGRDRNQGASRIADLQALMERGTEALEKPASEPPEQKSPVDAGQVSLQPELEDEVAARVPTSPVVNVNLMLWAGDHVALIAAVSAEASIRLQETLAVNILKSMGEQGPRVMGQVRWPVFNNLLVPGNSTGDLVEVMRNVLSRLDHQKVVVLGGEAETGKDWLTKALGREVAVSFQYSLAELASDPAMKRSLWHQLKAMAGR</sequence>
<dbReference type="EMBL" id="NTFI01000005">
    <property type="protein sequence ID" value="PHQ24699.1"/>
    <property type="molecule type" value="Genomic_DNA"/>
</dbReference>
<protein>
    <submittedName>
        <fullName evidence="2">2-isopropylmalate synthase</fullName>
    </submittedName>
</protein>
<feature type="compositionally biased region" description="Low complexity" evidence="1">
    <location>
        <begin position="28"/>
        <end position="47"/>
    </location>
</feature>
<comment type="caution">
    <text evidence="2">The sequence shown here is derived from an EMBL/GenBank/DDBJ whole genome shotgun (WGS) entry which is preliminary data.</text>
</comment>
<evidence type="ECO:0000313" key="2">
    <source>
        <dbReference type="EMBL" id="PHQ24699.1"/>
    </source>
</evidence>
<keyword evidence="3" id="KW-1185">Reference proteome</keyword>
<proteinExistence type="predicted"/>
<dbReference type="OrthoDB" id="6362681at2"/>
<accession>A0A2G1VDU6</accession>
<dbReference type="RefSeq" id="WP_099619474.1">
    <property type="nucleotide sequence ID" value="NZ_KZ319341.1"/>
</dbReference>
<organism evidence="2 3">
    <name type="scientific">Marinobacter guineae</name>
    <dbReference type="NCBI Taxonomy" id="432303"/>
    <lineage>
        <taxon>Bacteria</taxon>
        <taxon>Pseudomonadati</taxon>
        <taxon>Pseudomonadota</taxon>
        <taxon>Gammaproteobacteria</taxon>
        <taxon>Pseudomonadales</taxon>
        <taxon>Marinobacteraceae</taxon>
        <taxon>Marinobacter</taxon>
    </lineage>
</organism>
<name>A0A2G1VDU6_9GAMM</name>
<evidence type="ECO:0000256" key="1">
    <source>
        <dbReference type="SAM" id="MobiDB-lite"/>
    </source>
</evidence>
<evidence type="ECO:0000313" key="3">
    <source>
        <dbReference type="Proteomes" id="UP000229044"/>
    </source>
</evidence>